<feature type="transmembrane region" description="Helical" evidence="1">
    <location>
        <begin position="104"/>
        <end position="132"/>
    </location>
</feature>
<dbReference type="Pfam" id="PF04235">
    <property type="entry name" value="DUF418"/>
    <property type="match status" value="1"/>
</dbReference>
<protein>
    <submittedName>
        <fullName evidence="3">Membrane protein</fullName>
    </submittedName>
</protein>
<reference evidence="3" key="1">
    <citation type="journal article" date="2014" name="Int. J. Syst. Evol. Microbiol.">
        <title>Complete genome sequence of Corynebacterium casei LMG S-19264T (=DSM 44701T), isolated from a smear-ripened cheese.</title>
        <authorList>
            <consortium name="US DOE Joint Genome Institute (JGI-PGF)"/>
            <person name="Walter F."/>
            <person name="Albersmeier A."/>
            <person name="Kalinowski J."/>
            <person name="Ruckert C."/>
        </authorList>
    </citation>
    <scope>NUCLEOTIDE SEQUENCE</scope>
    <source>
        <strain evidence="3">CGMCC 1.12506</strain>
    </source>
</reference>
<dbReference type="EMBL" id="BMFG01000008">
    <property type="protein sequence ID" value="GGD30368.1"/>
    <property type="molecule type" value="Genomic_DNA"/>
</dbReference>
<feature type="transmembrane region" description="Helical" evidence="1">
    <location>
        <begin position="144"/>
        <end position="166"/>
    </location>
</feature>
<reference evidence="3" key="2">
    <citation type="submission" date="2020-09" db="EMBL/GenBank/DDBJ databases">
        <authorList>
            <person name="Sun Q."/>
            <person name="Zhou Y."/>
        </authorList>
    </citation>
    <scope>NUCLEOTIDE SEQUENCE</scope>
    <source>
        <strain evidence="3">CGMCC 1.12506</strain>
    </source>
</reference>
<proteinExistence type="predicted"/>
<keyword evidence="1" id="KW-0812">Transmembrane</keyword>
<dbReference type="InterPro" id="IPR052529">
    <property type="entry name" value="Bact_Transport_Assoc"/>
</dbReference>
<feature type="transmembrane region" description="Helical" evidence="1">
    <location>
        <begin position="340"/>
        <end position="359"/>
    </location>
</feature>
<evidence type="ECO:0000259" key="2">
    <source>
        <dbReference type="Pfam" id="PF04235"/>
    </source>
</evidence>
<feature type="transmembrane region" description="Helical" evidence="1">
    <location>
        <begin position="264"/>
        <end position="282"/>
    </location>
</feature>
<keyword evidence="4" id="KW-1185">Reference proteome</keyword>
<evidence type="ECO:0000313" key="4">
    <source>
        <dbReference type="Proteomes" id="UP000625735"/>
    </source>
</evidence>
<feature type="transmembrane region" description="Helical" evidence="1">
    <location>
        <begin position="21"/>
        <end position="39"/>
    </location>
</feature>
<feature type="transmembrane region" description="Helical" evidence="1">
    <location>
        <begin position="365"/>
        <end position="386"/>
    </location>
</feature>
<accession>A0A916Y3Z2</accession>
<gene>
    <name evidence="3" type="ORF">GCM10011343_20680</name>
</gene>
<feature type="transmembrane region" description="Helical" evidence="1">
    <location>
        <begin position="297"/>
        <end position="319"/>
    </location>
</feature>
<name>A0A916Y3Z2_9FLAO</name>
<dbReference type="AlphaFoldDB" id="A0A916Y3Z2"/>
<keyword evidence="1" id="KW-1133">Transmembrane helix</keyword>
<dbReference type="RefSeq" id="WP_188362500.1">
    <property type="nucleotide sequence ID" value="NZ_BMFG01000008.1"/>
</dbReference>
<comment type="caution">
    <text evidence="3">The sequence shown here is derived from an EMBL/GenBank/DDBJ whole genome shotgun (WGS) entry which is preliminary data.</text>
</comment>
<feature type="domain" description="DUF418" evidence="2">
    <location>
        <begin position="248"/>
        <end position="405"/>
    </location>
</feature>
<feature type="transmembrane region" description="Helical" evidence="1">
    <location>
        <begin position="59"/>
        <end position="83"/>
    </location>
</feature>
<dbReference type="Proteomes" id="UP000625735">
    <property type="component" value="Unassembled WGS sequence"/>
</dbReference>
<sequence length="405" mass="46550">MVKLITPQKDRIQFLDALRGIAILGILVANIYYFSGLFFMDPAEQYPWAASSWDMPFDFVLYTLVDGKFYSIFSLLFGIGCAMQYHSLQKLDHPFIPFFTRRMFWLFVIGMCHLTFIWLGDILTLYAVLGFVAMHFVHTSDKNLLKYAIILLLLPLVNDFVINHIGWNYPKYFFKMNHAVASYFDIPIREFGEVKTTNMNLYLKNEDWAVFFKTNLSNVFIRMGHLLEDGRLFKVLGIFLIGLWSGRAIVHNNLLTNTKLLRKVAVLGITIGLPICFLRTYIEFFGYELPYASTLKTLTYALGTVPLALGYAAVLALLHQKKATLFRWFEPVGKMALTNYILQSFLAIGFFYGIGLGFAGKFGAIPIFGSALLIYTLQIIGSNLWLQRFKQGPFEGLWRKLTYKK</sequence>
<dbReference type="PANTHER" id="PTHR30590">
    <property type="entry name" value="INNER MEMBRANE PROTEIN"/>
    <property type="match status" value="1"/>
</dbReference>
<organism evidence="3 4">
    <name type="scientific">Flavobacterium orientale</name>
    <dbReference type="NCBI Taxonomy" id="1756020"/>
    <lineage>
        <taxon>Bacteria</taxon>
        <taxon>Pseudomonadati</taxon>
        <taxon>Bacteroidota</taxon>
        <taxon>Flavobacteriia</taxon>
        <taxon>Flavobacteriales</taxon>
        <taxon>Flavobacteriaceae</taxon>
        <taxon>Flavobacterium</taxon>
    </lineage>
</organism>
<evidence type="ECO:0000313" key="3">
    <source>
        <dbReference type="EMBL" id="GGD30368.1"/>
    </source>
</evidence>
<keyword evidence="1" id="KW-0472">Membrane</keyword>
<dbReference type="PANTHER" id="PTHR30590:SF2">
    <property type="entry name" value="INNER MEMBRANE PROTEIN"/>
    <property type="match status" value="1"/>
</dbReference>
<evidence type="ECO:0000256" key="1">
    <source>
        <dbReference type="SAM" id="Phobius"/>
    </source>
</evidence>
<dbReference type="InterPro" id="IPR007349">
    <property type="entry name" value="DUF418"/>
</dbReference>